<dbReference type="InterPro" id="IPR013762">
    <property type="entry name" value="Integrase-like_cat_sf"/>
</dbReference>
<dbReference type="PROSITE" id="PS51900">
    <property type="entry name" value="CB"/>
    <property type="match status" value="1"/>
</dbReference>
<name>A0A935W4U3_9PROT</name>
<dbReference type="InterPro" id="IPR044068">
    <property type="entry name" value="CB"/>
</dbReference>
<keyword evidence="2 4" id="KW-0238">DNA-binding</keyword>
<dbReference type="GO" id="GO:0015074">
    <property type="term" value="P:DNA integration"/>
    <property type="evidence" value="ECO:0007669"/>
    <property type="project" value="UniProtKB-KW"/>
</dbReference>
<dbReference type="Proteomes" id="UP000706151">
    <property type="component" value="Unassembled WGS sequence"/>
</dbReference>
<evidence type="ECO:0000313" key="8">
    <source>
        <dbReference type="Proteomes" id="UP000706151"/>
    </source>
</evidence>
<dbReference type="InterPro" id="IPR004107">
    <property type="entry name" value="Integrase_SAM-like_N"/>
</dbReference>
<gene>
    <name evidence="7" type="ORF">IPK02_18500</name>
</gene>
<feature type="domain" description="Core-binding (CB)" evidence="6">
    <location>
        <begin position="153"/>
        <end position="236"/>
    </location>
</feature>
<sequence>MPEGVSSRIPSPAQPEAIQRFWDKYLALLHRGGVKPPADRWYVRRAELYIESVPGRRLGEHQPADVTGHLADLGRLGRMEDWQFRQAVDALQKLFELVGVSWLHEVDWRYWRYWRESARSLPADHPTIARSLPLRDGASADASHVPAEETAVAAGCAVIERLVAVIRQRNYSIRTEEAYRSWTHRFLTFIGDRDPGDAGAAEVAAFLETLAVQGNVAASTQNQALNALVFVYEQVLERPLGDMGTFQRAKRPRRLPVVLTQGEVGRLLANIEGTYHLMASLLYGTGMRLMECLRLRVKDVDCKSEPRIRKPCFRHGADSSRS</sequence>
<dbReference type="GO" id="GO:0003677">
    <property type="term" value="F:DNA binding"/>
    <property type="evidence" value="ECO:0007669"/>
    <property type="project" value="UniProtKB-UniRule"/>
</dbReference>
<reference evidence="7 8" key="1">
    <citation type="submission" date="2020-10" db="EMBL/GenBank/DDBJ databases">
        <title>Connecting structure to function with the recovery of over 1000 high-quality activated sludge metagenome-assembled genomes encoding full-length rRNA genes using long-read sequencing.</title>
        <authorList>
            <person name="Singleton C.M."/>
            <person name="Petriglieri F."/>
            <person name="Kristensen J.M."/>
            <person name="Kirkegaard R.H."/>
            <person name="Michaelsen T.Y."/>
            <person name="Andersen M.H."/>
            <person name="Karst S.M."/>
            <person name="Dueholm M.S."/>
            <person name="Nielsen P.H."/>
            <person name="Albertsen M."/>
        </authorList>
    </citation>
    <scope>NUCLEOTIDE SEQUENCE [LARGE SCALE GENOMIC DNA]</scope>
    <source>
        <strain evidence="7">Fred_18-Q3-R57-64_BAT3C.720</strain>
    </source>
</reference>
<evidence type="ECO:0000313" key="7">
    <source>
        <dbReference type="EMBL" id="MBK7955766.1"/>
    </source>
</evidence>
<evidence type="ECO:0000256" key="1">
    <source>
        <dbReference type="ARBA" id="ARBA00022908"/>
    </source>
</evidence>
<keyword evidence="1" id="KW-0229">DNA integration</keyword>
<keyword evidence="3" id="KW-0233">DNA recombination</keyword>
<dbReference type="Pfam" id="PF13495">
    <property type="entry name" value="Phage_int_SAM_4"/>
    <property type="match status" value="1"/>
</dbReference>
<evidence type="ECO:0000259" key="6">
    <source>
        <dbReference type="PROSITE" id="PS51900"/>
    </source>
</evidence>
<dbReference type="PROSITE" id="PS51898">
    <property type="entry name" value="TYR_RECOMBINASE"/>
    <property type="match status" value="1"/>
</dbReference>
<comment type="caution">
    <text evidence="7">The sequence shown here is derived from an EMBL/GenBank/DDBJ whole genome shotgun (WGS) entry which is preliminary data.</text>
</comment>
<feature type="domain" description="Tyr recombinase" evidence="5">
    <location>
        <begin position="254"/>
        <end position="322"/>
    </location>
</feature>
<dbReference type="InterPro" id="IPR011010">
    <property type="entry name" value="DNA_brk_join_enz"/>
</dbReference>
<dbReference type="AlphaFoldDB" id="A0A935W4U3"/>
<evidence type="ECO:0000256" key="4">
    <source>
        <dbReference type="PROSITE-ProRule" id="PRU01248"/>
    </source>
</evidence>
<evidence type="ECO:0000256" key="2">
    <source>
        <dbReference type="ARBA" id="ARBA00023125"/>
    </source>
</evidence>
<organism evidence="7 8">
    <name type="scientific">Candidatus Accumulibacter affinis</name>
    <dbReference type="NCBI Taxonomy" id="2954384"/>
    <lineage>
        <taxon>Bacteria</taxon>
        <taxon>Pseudomonadati</taxon>
        <taxon>Pseudomonadota</taxon>
        <taxon>Betaproteobacteria</taxon>
        <taxon>Candidatus Accumulibacter</taxon>
    </lineage>
</organism>
<dbReference type="Gene3D" id="1.10.150.130">
    <property type="match status" value="1"/>
</dbReference>
<dbReference type="GO" id="GO:0006310">
    <property type="term" value="P:DNA recombination"/>
    <property type="evidence" value="ECO:0007669"/>
    <property type="project" value="UniProtKB-KW"/>
</dbReference>
<evidence type="ECO:0000256" key="3">
    <source>
        <dbReference type="ARBA" id="ARBA00023172"/>
    </source>
</evidence>
<accession>A0A935W4U3</accession>
<protein>
    <submittedName>
        <fullName evidence="7">Phage integrase N-terminal SAM-like domain-containing protein</fullName>
    </submittedName>
</protein>
<dbReference type="InterPro" id="IPR010998">
    <property type="entry name" value="Integrase_recombinase_N"/>
</dbReference>
<dbReference type="InterPro" id="IPR002104">
    <property type="entry name" value="Integrase_catalytic"/>
</dbReference>
<evidence type="ECO:0000259" key="5">
    <source>
        <dbReference type="PROSITE" id="PS51898"/>
    </source>
</evidence>
<proteinExistence type="predicted"/>
<dbReference type="SUPFAM" id="SSF56349">
    <property type="entry name" value="DNA breaking-rejoining enzymes"/>
    <property type="match status" value="1"/>
</dbReference>
<dbReference type="Gene3D" id="1.10.443.10">
    <property type="entry name" value="Intergrase catalytic core"/>
    <property type="match status" value="1"/>
</dbReference>
<dbReference type="EMBL" id="JADJOT010000011">
    <property type="protein sequence ID" value="MBK7955766.1"/>
    <property type="molecule type" value="Genomic_DNA"/>
</dbReference>